<sequence>MTVWLARRPLVEQPLHCVGALRLRLLRARAGSDAGQGRIDRDIPNSDAADVHNQASVDE</sequence>
<accession>A0ABR3JQV1</accession>
<feature type="region of interest" description="Disordered" evidence="1">
    <location>
        <begin position="30"/>
        <end position="59"/>
    </location>
</feature>
<dbReference type="Proteomes" id="UP001556367">
    <property type="component" value="Unassembled WGS sequence"/>
</dbReference>
<keyword evidence="3" id="KW-1185">Reference proteome</keyword>
<evidence type="ECO:0000313" key="3">
    <source>
        <dbReference type="Proteomes" id="UP001556367"/>
    </source>
</evidence>
<gene>
    <name evidence="2" type="ORF">HGRIS_000012</name>
</gene>
<proteinExistence type="predicted"/>
<evidence type="ECO:0000313" key="2">
    <source>
        <dbReference type="EMBL" id="KAL0957825.1"/>
    </source>
</evidence>
<protein>
    <submittedName>
        <fullName evidence="2">Uncharacterized protein</fullName>
    </submittedName>
</protein>
<evidence type="ECO:0000256" key="1">
    <source>
        <dbReference type="SAM" id="MobiDB-lite"/>
    </source>
</evidence>
<organism evidence="2 3">
    <name type="scientific">Hohenbuehelia grisea</name>
    <dbReference type="NCBI Taxonomy" id="104357"/>
    <lineage>
        <taxon>Eukaryota</taxon>
        <taxon>Fungi</taxon>
        <taxon>Dikarya</taxon>
        <taxon>Basidiomycota</taxon>
        <taxon>Agaricomycotina</taxon>
        <taxon>Agaricomycetes</taxon>
        <taxon>Agaricomycetidae</taxon>
        <taxon>Agaricales</taxon>
        <taxon>Pleurotineae</taxon>
        <taxon>Pleurotaceae</taxon>
        <taxon>Hohenbuehelia</taxon>
    </lineage>
</organism>
<dbReference type="EMBL" id="JASNQZ010000004">
    <property type="protein sequence ID" value="KAL0957825.1"/>
    <property type="molecule type" value="Genomic_DNA"/>
</dbReference>
<name>A0ABR3JQV1_9AGAR</name>
<reference evidence="3" key="1">
    <citation type="submission" date="2024-06" db="EMBL/GenBank/DDBJ databases">
        <title>Multi-omics analyses provide insights into the biosynthesis of the anticancer antibiotic pleurotin in Hohenbuehelia grisea.</title>
        <authorList>
            <person name="Weaver J.A."/>
            <person name="Alberti F."/>
        </authorList>
    </citation>
    <scope>NUCLEOTIDE SEQUENCE [LARGE SCALE GENOMIC DNA]</scope>
    <source>
        <strain evidence="3">T-177</strain>
    </source>
</reference>
<comment type="caution">
    <text evidence="2">The sequence shown here is derived from an EMBL/GenBank/DDBJ whole genome shotgun (WGS) entry which is preliminary data.</text>
</comment>